<name>A0A1G2BBM7_9BACT</name>
<evidence type="ECO:0000256" key="4">
    <source>
        <dbReference type="ARBA" id="ARBA00024207"/>
    </source>
</evidence>
<evidence type="ECO:0000256" key="2">
    <source>
        <dbReference type="ARBA" id="ARBA00022722"/>
    </source>
</evidence>
<evidence type="ECO:0000256" key="1">
    <source>
        <dbReference type="ARBA" id="ARBA00022649"/>
    </source>
</evidence>
<dbReference type="GO" id="GO:0004540">
    <property type="term" value="F:RNA nuclease activity"/>
    <property type="evidence" value="ECO:0007669"/>
    <property type="project" value="InterPro"/>
</dbReference>
<keyword evidence="1" id="KW-1277">Toxin-antitoxin system</keyword>
<dbReference type="InterPro" id="IPR008201">
    <property type="entry name" value="HepT-like"/>
</dbReference>
<comment type="similarity">
    <text evidence="4">Belongs to the HepT RNase toxin family.</text>
</comment>
<protein>
    <recommendedName>
        <fullName evidence="7">DUF86 domain-containing protein</fullName>
    </recommendedName>
</protein>
<dbReference type="GO" id="GO:0016787">
    <property type="term" value="F:hydrolase activity"/>
    <property type="evidence" value="ECO:0007669"/>
    <property type="project" value="UniProtKB-KW"/>
</dbReference>
<reference evidence="5 6" key="1">
    <citation type="journal article" date="2016" name="Nat. Commun.">
        <title>Thousands of microbial genomes shed light on interconnected biogeochemical processes in an aquifer system.</title>
        <authorList>
            <person name="Anantharaman K."/>
            <person name="Brown C.T."/>
            <person name="Hug L.A."/>
            <person name="Sharon I."/>
            <person name="Castelle C.J."/>
            <person name="Probst A.J."/>
            <person name="Thomas B.C."/>
            <person name="Singh A."/>
            <person name="Wilkins M.J."/>
            <person name="Karaoz U."/>
            <person name="Brodie E.L."/>
            <person name="Williams K.H."/>
            <person name="Hubbard S.S."/>
            <person name="Banfield J.F."/>
        </authorList>
    </citation>
    <scope>NUCLEOTIDE SEQUENCE [LARGE SCALE GENOMIC DNA]</scope>
</reference>
<dbReference type="InterPro" id="IPR037038">
    <property type="entry name" value="HepT-like_sf"/>
</dbReference>
<evidence type="ECO:0000313" key="5">
    <source>
        <dbReference type="EMBL" id="OGY85690.1"/>
    </source>
</evidence>
<keyword evidence="3" id="KW-0378">Hydrolase</keyword>
<keyword evidence="2" id="KW-0540">Nuclease</keyword>
<proteinExistence type="inferred from homology"/>
<dbReference type="PANTHER" id="PTHR33397">
    <property type="entry name" value="UPF0331 PROTEIN YUTE"/>
    <property type="match status" value="1"/>
</dbReference>
<dbReference type="PANTHER" id="PTHR33397:SF5">
    <property type="entry name" value="RNASE YUTE-RELATED"/>
    <property type="match status" value="1"/>
</dbReference>
<dbReference type="NCBIfam" id="NF047751">
    <property type="entry name" value="HepT_toxin"/>
    <property type="match status" value="1"/>
</dbReference>
<organism evidence="5 6">
    <name type="scientific">Candidatus Kerfeldbacteria bacterium RIFOXYB2_FULL_38_14</name>
    <dbReference type="NCBI Taxonomy" id="1798547"/>
    <lineage>
        <taxon>Bacteria</taxon>
        <taxon>Candidatus Kerfeldiibacteriota</taxon>
    </lineage>
</organism>
<accession>A0A1G2BBM7</accession>
<dbReference type="Pfam" id="PF01934">
    <property type="entry name" value="HepT-like"/>
    <property type="match status" value="1"/>
</dbReference>
<gene>
    <name evidence="5" type="ORF">A2319_05305</name>
</gene>
<dbReference type="Proteomes" id="UP000176420">
    <property type="component" value="Unassembled WGS sequence"/>
</dbReference>
<dbReference type="InterPro" id="IPR052379">
    <property type="entry name" value="Type_VII_TA_RNase"/>
</dbReference>
<comment type="caution">
    <text evidence="5">The sequence shown here is derived from an EMBL/GenBank/DDBJ whole genome shotgun (WGS) entry which is preliminary data.</text>
</comment>
<evidence type="ECO:0000256" key="3">
    <source>
        <dbReference type="ARBA" id="ARBA00022801"/>
    </source>
</evidence>
<dbReference type="GO" id="GO:0110001">
    <property type="term" value="C:toxin-antitoxin complex"/>
    <property type="evidence" value="ECO:0007669"/>
    <property type="project" value="InterPro"/>
</dbReference>
<sequence length="153" mass="18152">MSKKKSPIFDQTDIDFINQKSAYIFEDLEKIEKVLKDFSYEELITNGLYKDATERWLERVITRILDINFYLLRKLKGKTPKTYRESFAEMVAQNIITQELCEQVQPCAGARNTLVHEYDHLDSIKFYKSLQNTIKLFPKYIKAVSDFVEKHKK</sequence>
<evidence type="ECO:0000313" key="6">
    <source>
        <dbReference type="Proteomes" id="UP000176420"/>
    </source>
</evidence>
<dbReference type="EMBL" id="MHKI01000029">
    <property type="protein sequence ID" value="OGY85690.1"/>
    <property type="molecule type" value="Genomic_DNA"/>
</dbReference>
<evidence type="ECO:0008006" key="7">
    <source>
        <dbReference type="Google" id="ProtNLM"/>
    </source>
</evidence>
<dbReference type="AlphaFoldDB" id="A0A1G2BBM7"/>
<dbReference type="Gene3D" id="1.20.120.580">
    <property type="entry name" value="bsu32300-like"/>
    <property type="match status" value="1"/>
</dbReference>